<dbReference type="InterPro" id="IPR011990">
    <property type="entry name" value="TPR-like_helical_dom_sf"/>
</dbReference>
<dbReference type="Gene3D" id="3.40.50.300">
    <property type="entry name" value="P-loop containing nucleotide triphosphate hydrolases"/>
    <property type="match status" value="1"/>
</dbReference>
<dbReference type="PROSITE" id="PS50005">
    <property type="entry name" value="TPR"/>
    <property type="match status" value="7"/>
</dbReference>
<keyword evidence="1" id="KW-0677">Repeat</keyword>
<feature type="domain" description="CHAT" evidence="4">
    <location>
        <begin position="48"/>
        <end position="302"/>
    </location>
</feature>
<dbReference type="PANTHER" id="PTHR45641">
    <property type="entry name" value="TETRATRICOPEPTIDE REPEAT PROTEIN (AFU_ORTHOLOGUE AFUA_6G03870)"/>
    <property type="match status" value="1"/>
</dbReference>
<feature type="repeat" description="TPR" evidence="3">
    <location>
        <begin position="898"/>
        <end position="931"/>
    </location>
</feature>
<dbReference type="InterPro" id="IPR024983">
    <property type="entry name" value="CHAT_dom"/>
</dbReference>
<evidence type="ECO:0000259" key="4">
    <source>
        <dbReference type="Pfam" id="PF12770"/>
    </source>
</evidence>
<proteinExistence type="predicted"/>
<evidence type="ECO:0000256" key="2">
    <source>
        <dbReference type="ARBA" id="ARBA00022803"/>
    </source>
</evidence>
<dbReference type="RefSeq" id="WP_201372724.1">
    <property type="nucleotide sequence ID" value="NZ_BNJG01000002.1"/>
</dbReference>
<dbReference type="Proteomes" id="UP000654345">
    <property type="component" value="Unassembled WGS sequence"/>
</dbReference>
<evidence type="ECO:0000313" key="6">
    <source>
        <dbReference type="Proteomes" id="UP000654345"/>
    </source>
</evidence>
<protein>
    <recommendedName>
        <fullName evidence="4">CHAT domain-containing protein</fullName>
    </recommendedName>
</protein>
<keyword evidence="2 3" id="KW-0802">TPR repeat</keyword>
<feature type="repeat" description="TPR" evidence="3">
    <location>
        <begin position="938"/>
        <end position="971"/>
    </location>
</feature>
<dbReference type="Pfam" id="PF13424">
    <property type="entry name" value="TPR_12"/>
    <property type="match status" value="5"/>
</dbReference>
<dbReference type="Pfam" id="PF13374">
    <property type="entry name" value="TPR_10"/>
    <property type="match status" value="1"/>
</dbReference>
<sequence length="1481" mass="165841">MELVLTQLEDYQVNVTCDNHASHTFDLQPLRLLGHWFERISHDPISYGQLLFRALFPGGSTARQALNVRPERIVLVATDDDLDTLPWEYLYGPAGFLVLEIPFVRGLPSEQRISPPVLETSLHILAVPSNPLSPLVKPLNIDAEWWHLKEIIDPLPFNITLERVSPPTLQQVRSLLANKHQRVLHFMGHGGQVKDGAYLCFEKENGDLDLVEAEQLISRIRDTTFLITLNACVSASPGPTAFSNLAASIAKTKIPYALGMRFHIYDDDALAFSRTFYTQLAQGAPVEEALLHARRSLAQRPRMWIVGVPVLYTSLATPTGGFVQHAGASSIDEHQPRIEVSSIARAIETFQGRIDDLKRLGSLLTKGNRPRILTIHGGGGQGKTALAREAIERFAYAWPGGVWGIMLDPLPDRPGFVSQLAHFLGINVREIPNLQDMEHLVSRQLAARRTLLVLDNAETLIDAVEAHDPQATSLAEFIQQLPSTSVSLLVTSRIQLGWPSEITHELGGLTAEEGALLFRQYAPERLETIGKEEARQLSKKIEGHPLGLRLLAGAYSASTLSLKDFIQDYEEQLVQAENAYVGDEHRHRKLYASIETSVRYLNGDLRNLLSNLWIFQAPFLPEIARYIFDPDTEETHSLVSTQLATLWQRGLLARITITARDGTQVLYYLLPTTRPYIQFYLHSTMSQEELFQRYGEAYETFITMACIRLDQSALMVAIVKHIEKDLEQGERYIAVHRQRYYKAHWALVLYRLGKLHKAQAILEDVLEQAQGSDQQTELVILNNLGSVYQDTGQLQQALSLFKQALSLSRKVGNREIAVAILNNLGKVYQTMGQPQSALSFFEQALSIRRETNNRAGEAATLSNIAGIYKDTFHPQRALTLFEQTLLIMREIGDRTSEAIILNNMGQMYQTMGQPQRALSLFEQALPIRREIGDRNGEATTLHNMAGVYQDIGQPQQALSLFEQALTLRREIGNRPGAATALNNMAGVYQYIGQPQQSLSLLEQALLIIREIGDHASEATMLSNMGQMYQTIGQLQHALSLYEQALPITRKVGNRFSETKILNNMATVYQTMGQPQRALSLFEQALPIRREIGDRNGEANTLHNMAGVYQAIGQPQQALSLFEQALLIESNTGDRASEATTLNSMALAYQAIGQPQRALSLLEQALLITQEVGNRAGEAIALNGMASVYQDIGHSQRALSLFEQALPILREVGDHTREATSLTRMAILLYSNFERPHEALHYLEQVRQIFEHDSLPQGIDGDTLEIIDKIQEAIQQSLPQSQSTSQQATSFLAIQQQWIVTIIAIMTIMPEHQQEYRIEIEQMRHEAQKNGPSWQNEVDFYTSLLDILDGEKPSLPSDHPYSLTISAIQAGIAQRKLPKQDEEDETFIRVSDDDIAFLVNNTLAVLGEAANQRNEWREQLVQEKLDEDDNDFIMLLDTILALLDANGDPTGLGTALAGEYAQAWYVLVASLAIERVQEPFRG</sequence>
<dbReference type="SMART" id="SM00028">
    <property type="entry name" value="TPR"/>
    <property type="match status" value="13"/>
</dbReference>
<dbReference type="EMBL" id="BNJG01000002">
    <property type="protein sequence ID" value="GHO56158.1"/>
    <property type="molecule type" value="Genomic_DNA"/>
</dbReference>
<accession>A0ABQ3UTR2</accession>
<dbReference type="PRINTS" id="PR00364">
    <property type="entry name" value="DISEASERSIST"/>
</dbReference>
<dbReference type="SUPFAM" id="SSF48452">
    <property type="entry name" value="TPR-like"/>
    <property type="match status" value="4"/>
</dbReference>
<reference evidence="5 6" key="1">
    <citation type="journal article" date="2021" name="Int. J. Syst. Evol. Microbiol.">
        <title>Reticulibacter mediterranei gen. nov., sp. nov., within the new family Reticulibacteraceae fam. nov., and Ktedonospora formicarum gen. nov., sp. nov., Ktedonobacter robiniae sp. nov., Dictyobacter formicarum sp. nov. and Dictyobacter arantiisoli sp. nov., belonging to the class Ktedonobacteria.</title>
        <authorList>
            <person name="Yabe S."/>
            <person name="Zheng Y."/>
            <person name="Wang C.M."/>
            <person name="Sakai Y."/>
            <person name="Abe K."/>
            <person name="Yokota A."/>
            <person name="Donadio S."/>
            <person name="Cavaletti L."/>
            <person name="Monciardini P."/>
        </authorList>
    </citation>
    <scope>NUCLEOTIDE SEQUENCE [LARGE SCALE GENOMIC DNA]</scope>
    <source>
        <strain evidence="5 6">SOSP1-30</strain>
    </source>
</reference>
<keyword evidence="6" id="KW-1185">Reference proteome</keyword>
<gene>
    <name evidence="5" type="ORF">KSB_46330</name>
</gene>
<dbReference type="InterPro" id="IPR019734">
    <property type="entry name" value="TPR_rpt"/>
</dbReference>
<feature type="repeat" description="TPR" evidence="3">
    <location>
        <begin position="1058"/>
        <end position="1091"/>
    </location>
</feature>
<evidence type="ECO:0000313" key="5">
    <source>
        <dbReference type="EMBL" id="GHO56158.1"/>
    </source>
</evidence>
<dbReference type="Gene3D" id="1.25.40.10">
    <property type="entry name" value="Tetratricopeptide repeat domain"/>
    <property type="match status" value="3"/>
</dbReference>
<feature type="repeat" description="TPR" evidence="3">
    <location>
        <begin position="778"/>
        <end position="811"/>
    </location>
</feature>
<feature type="repeat" description="TPR" evidence="3">
    <location>
        <begin position="1098"/>
        <end position="1131"/>
    </location>
</feature>
<feature type="repeat" description="TPR" evidence="3">
    <location>
        <begin position="818"/>
        <end position="851"/>
    </location>
</feature>
<organism evidence="5 6">
    <name type="scientific">Ktedonobacter robiniae</name>
    <dbReference type="NCBI Taxonomy" id="2778365"/>
    <lineage>
        <taxon>Bacteria</taxon>
        <taxon>Bacillati</taxon>
        <taxon>Chloroflexota</taxon>
        <taxon>Ktedonobacteria</taxon>
        <taxon>Ktedonobacterales</taxon>
        <taxon>Ktedonobacteraceae</taxon>
        <taxon>Ktedonobacter</taxon>
    </lineage>
</organism>
<name>A0ABQ3UTR2_9CHLR</name>
<dbReference type="SUPFAM" id="SSF52540">
    <property type="entry name" value="P-loop containing nucleoside triphosphate hydrolases"/>
    <property type="match status" value="1"/>
</dbReference>
<comment type="caution">
    <text evidence="5">The sequence shown here is derived from an EMBL/GenBank/DDBJ whole genome shotgun (WGS) entry which is preliminary data.</text>
</comment>
<feature type="repeat" description="TPR" evidence="3">
    <location>
        <begin position="1018"/>
        <end position="1051"/>
    </location>
</feature>
<dbReference type="PANTHER" id="PTHR45641:SF19">
    <property type="entry name" value="NEPHROCYSTIN-3"/>
    <property type="match status" value="1"/>
</dbReference>
<evidence type="ECO:0000256" key="3">
    <source>
        <dbReference type="PROSITE-ProRule" id="PRU00339"/>
    </source>
</evidence>
<evidence type="ECO:0000256" key="1">
    <source>
        <dbReference type="ARBA" id="ARBA00022737"/>
    </source>
</evidence>
<dbReference type="Pfam" id="PF12770">
    <property type="entry name" value="CHAT"/>
    <property type="match status" value="1"/>
</dbReference>
<dbReference type="InterPro" id="IPR027417">
    <property type="entry name" value="P-loop_NTPase"/>
</dbReference>